<evidence type="ECO:0000313" key="2">
    <source>
        <dbReference type="Proteomes" id="UP001224890"/>
    </source>
</evidence>
<accession>A0AAJ0AG62</accession>
<gene>
    <name evidence="1" type="ORF">BDP55DRAFT_731171</name>
</gene>
<dbReference type="RefSeq" id="XP_060426668.1">
    <property type="nucleotide sequence ID" value="XM_060579781.1"/>
</dbReference>
<proteinExistence type="predicted"/>
<organism evidence="1 2">
    <name type="scientific">Colletotrichum godetiae</name>
    <dbReference type="NCBI Taxonomy" id="1209918"/>
    <lineage>
        <taxon>Eukaryota</taxon>
        <taxon>Fungi</taxon>
        <taxon>Dikarya</taxon>
        <taxon>Ascomycota</taxon>
        <taxon>Pezizomycotina</taxon>
        <taxon>Sordariomycetes</taxon>
        <taxon>Hypocreomycetidae</taxon>
        <taxon>Glomerellales</taxon>
        <taxon>Glomerellaceae</taxon>
        <taxon>Colletotrichum</taxon>
        <taxon>Colletotrichum acutatum species complex</taxon>
    </lineage>
</organism>
<dbReference type="Proteomes" id="UP001224890">
    <property type="component" value="Unassembled WGS sequence"/>
</dbReference>
<keyword evidence="2" id="KW-1185">Reference proteome</keyword>
<dbReference type="EMBL" id="JAHMHR010000036">
    <property type="protein sequence ID" value="KAK1672665.1"/>
    <property type="molecule type" value="Genomic_DNA"/>
</dbReference>
<dbReference type="AlphaFoldDB" id="A0AAJ0AG62"/>
<evidence type="ECO:0008006" key="3">
    <source>
        <dbReference type="Google" id="ProtNLM"/>
    </source>
</evidence>
<reference evidence="1" key="1">
    <citation type="submission" date="2021-06" db="EMBL/GenBank/DDBJ databases">
        <title>Comparative genomics, transcriptomics and evolutionary studies reveal genomic signatures of adaptation to plant cell wall in hemibiotrophic fungi.</title>
        <authorList>
            <consortium name="DOE Joint Genome Institute"/>
            <person name="Baroncelli R."/>
            <person name="Diaz J.F."/>
            <person name="Benocci T."/>
            <person name="Peng M."/>
            <person name="Battaglia E."/>
            <person name="Haridas S."/>
            <person name="Andreopoulos W."/>
            <person name="Labutti K."/>
            <person name="Pangilinan J."/>
            <person name="Floch G.L."/>
            <person name="Makela M.R."/>
            <person name="Henrissat B."/>
            <person name="Grigoriev I.V."/>
            <person name="Crouch J.A."/>
            <person name="De Vries R.P."/>
            <person name="Sukno S.A."/>
            <person name="Thon M.R."/>
        </authorList>
    </citation>
    <scope>NUCLEOTIDE SEQUENCE</scope>
    <source>
        <strain evidence="1">CBS 193.32</strain>
    </source>
</reference>
<comment type="caution">
    <text evidence="1">The sequence shown here is derived from an EMBL/GenBank/DDBJ whole genome shotgun (WGS) entry which is preliminary data.</text>
</comment>
<name>A0AAJ0AG62_9PEZI</name>
<sequence>MDHIRRLLVRHSHRFKQSPVKTTKSSSPDSAPPILASPNEILYQILVSPALHDEIVLSHTCRGLRSLTQRDWTLAVISLPRNAKLAFWTGLAYIKPNQWVCGPCCKLHRVCTQDNPGDRKCNRFRCHQNAYHVFERSGCYLRHMHVQLAPKLTRMGGRSNKNQQKLLENTMAPFTSRMPQPRGIHLTFISSGCAVTPKIVGGRFLVHVEHDFRHSREIALVRSGFFRRVCPHLMIMLKDPKQHFVFDDNDVDVNDGSRGQTRDVRVYFGTIYVTDGCLVAVDGHGFIWGCDGSLVARSWGVWIA</sequence>
<dbReference type="GeneID" id="85464307"/>
<protein>
    <recommendedName>
        <fullName evidence="3">F-box domain-containing protein</fullName>
    </recommendedName>
</protein>
<evidence type="ECO:0000313" key="1">
    <source>
        <dbReference type="EMBL" id="KAK1672665.1"/>
    </source>
</evidence>